<dbReference type="InterPro" id="IPR013783">
    <property type="entry name" value="Ig-like_fold"/>
</dbReference>
<keyword evidence="3" id="KW-1185">Reference proteome</keyword>
<evidence type="ECO:0008006" key="4">
    <source>
        <dbReference type="Google" id="ProtNLM"/>
    </source>
</evidence>
<dbReference type="SUPFAM" id="SSF49299">
    <property type="entry name" value="PKD domain"/>
    <property type="match status" value="1"/>
</dbReference>
<dbReference type="Gene3D" id="2.60.40.10">
    <property type="entry name" value="Immunoglobulins"/>
    <property type="match status" value="2"/>
</dbReference>
<dbReference type="InterPro" id="IPR008930">
    <property type="entry name" value="Terpenoid_cyclase/PrenylTrfase"/>
</dbReference>
<name>A0A5K8A4X3_9BACT</name>
<feature type="signal peptide" evidence="1">
    <location>
        <begin position="1"/>
        <end position="22"/>
    </location>
</feature>
<evidence type="ECO:0000313" key="2">
    <source>
        <dbReference type="EMBL" id="BBO87569.1"/>
    </source>
</evidence>
<dbReference type="RefSeq" id="WP_155309014.1">
    <property type="nucleotide sequence ID" value="NZ_AP021879.1"/>
</dbReference>
<keyword evidence="1" id="KW-0732">Signal</keyword>
<dbReference type="SUPFAM" id="SSF48239">
    <property type="entry name" value="Terpenoid cyclases/Protein prenyltransferases"/>
    <property type="match status" value="1"/>
</dbReference>
<dbReference type="CDD" id="cd00146">
    <property type="entry name" value="PKD"/>
    <property type="match status" value="1"/>
</dbReference>
<proteinExistence type="predicted"/>
<dbReference type="EMBL" id="AP021879">
    <property type="protein sequence ID" value="BBO87569.1"/>
    <property type="molecule type" value="Genomic_DNA"/>
</dbReference>
<gene>
    <name evidence="2" type="ORF">DSCOOX_07490</name>
</gene>
<organism evidence="2 3">
    <name type="scientific">Desulfosarcina ovata subsp. ovata</name>
    <dbReference type="NCBI Taxonomy" id="2752305"/>
    <lineage>
        <taxon>Bacteria</taxon>
        <taxon>Pseudomonadati</taxon>
        <taxon>Thermodesulfobacteriota</taxon>
        <taxon>Desulfobacteria</taxon>
        <taxon>Desulfobacterales</taxon>
        <taxon>Desulfosarcinaceae</taxon>
        <taxon>Desulfosarcina</taxon>
    </lineage>
</organism>
<dbReference type="InterPro" id="IPR035986">
    <property type="entry name" value="PKD_dom_sf"/>
</dbReference>
<protein>
    <recommendedName>
        <fullName evidence="4">PKD domain-containing protein</fullName>
    </recommendedName>
</protein>
<dbReference type="Proteomes" id="UP000422108">
    <property type="component" value="Chromosome"/>
</dbReference>
<reference evidence="2 3" key="1">
    <citation type="submission" date="2019-11" db="EMBL/GenBank/DDBJ databases">
        <title>Comparative genomics of hydrocarbon-degrading Desulfosarcina strains.</title>
        <authorList>
            <person name="Watanabe M."/>
            <person name="Kojima H."/>
            <person name="Fukui M."/>
        </authorList>
    </citation>
    <scope>NUCLEOTIDE SEQUENCE [LARGE SCALE GENOMIC DNA]</scope>
    <source>
        <strain evidence="3">oXyS1</strain>
    </source>
</reference>
<evidence type="ECO:0000256" key="1">
    <source>
        <dbReference type="SAM" id="SignalP"/>
    </source>
</evidence>
<sequence length="952" mass="103390">MKKIFLFFGLIATLCLTTNAMAAVMVRVQPSGATIPSAYTLVGEERTLFGNAEGAVSGTYQYMWDFSDGTSTAWAAVADPRYISTTKTFGSSGLNWARLSVRDAADSTDMDSAVIEMQTLSVDTLNRQKNSAVDRGLRALYLAEEPGANGSVWASSNYPVATTSMALIAFENHKHNLEADDDDIYKKSVQEGLRWLFNDAYEVELSEQSCIGDPEGVPGDPESDDLDTDNDGYGIAFGSSWTEGYEVGLALLAIANSCSEEVARTTTVSSFNAFVNGMNMHDVAIDLKDFLAFAQSDSSSSGYQEYSCSASDLGPTADDFGQFYGWSYDGGSTFLYQDYYVYTYNYNRTVDCSQVMYRINWGDGTEDVFAPDYCDVNYFYAYGYGPEHTYAPGIYDTEVSYSDNGGESWYTICAAQIEIADQGDCNPNGDGWRYSRNYGSSDNSVSQWPVLGLEEAETRWNIHINPKVKARLRDWLAYTQGDTTGGFGYDYPGSWENFGKTGAGLAMLKYTGYTPTDTNVQSALTFLDNNWNVAGDDGNLGAYYHMYAFYKGMKYLNLSDLAGRDWETLYTEYLVGDQNANDRWYDHHTWLPIPDPMSTGAALAMLAPAVGGLPPVAEAGGPYGPVNAGQDVMLDGSGSYHQDPAQNIVTYQWDFNAADGLWWESAGSPGAGEGATGLTANVNYPDTGADETYTVTLRVIDDSDPVQDDTDTATVEVTSGNVPPVAQTDGPWAGLPGDTIVFDGSSSYDPNACTDAGNPSCLGDSIVSFEWDLDGDGNYNEANGDDGTPVTPGDYSVVQKLFPNPVSQSITLRVTDSHGLTDQTSPQVNIVSIALVYAQDYNYCFREAISRTLYRYGIVVDFSNLGTGVAENVVVTLTQAPTNLTILNDTAVLGSMAPGDVVTTACDPGAMSAEIEVQLNRRIAPTGDWRWKAEFDFNGQHYIVDNLPALAP</sequence>
<dbReference type="AlphaFoldDB" id="A0A5K8A4X3"/>
<evidence type="ECO:0000313" key="3">
    <source>
        <dbReference type="Proteomes" id="UP000422108"/>
    </source>
</evidence>
<feature type="chain" id="PRO_5024308828" description="PKD domain-containing protein" evidence="1">
    <location>
        <begin position="23"/>
        <end position="952"/>
    </location>
</feature>
<accession>A0A5K8A4X3</accession>